<proteinExistence type="predicted"/>
<comment type="caution">
    <text evidence="2">The sequence shown here is derived from an EMBL/GenBank/DDBJ whole genome shotgun (WGS) entry which is preliminary data.</text>
</comment>
<name>A0A9X3NKG4_9ACTN</name>
<evidence type="ECO:0000256" key="1">
    <source>
        <dbReference type="ARBA" id="ARBA00022729"/>
    </source>
</evidence>
<dbReference type="EMBL" id="JAJAQC010000013">
    <property type="protein sequence ID" value="MDA0564655.1"/>
    <property type="molecule type" value="Genomic_DNA"/>
</dbReference>
<reference evidence="2" key="1">
    <citation type="submission" date="2021-10" db="EMBL/GenBank/DDBJ databases">
        <title>Streptomonospora sp. nov., isolated from mangrove soil.</title>
        <authorList>
            <person name="Chen X."/>
            <person name="Ge X."/>
            <person name="Liu W."/>
        </authorList>
    </citation>
    <scope>NUCLEOTIDE SEQUENCE</scope>
    <source>
        <strain evidence="2">S1-112</strain>
    </source>
</reference>
<accession>A0A9X3NKG4</accession>
<dbReference type="Proteomes" id="UP001140076">
    <property type="component" value="Unassembled WGS sequence"/>
</dbReference>
<dbReference type="InterPro" id="IPR029050">
    <property type="entry name" value="Immunoprotect_excell_Ig-like"/>
</dbReference>
<keyword evidence="3" id="KW-1185">Reference proteome</keyword>
<keyword evidence="1" id="KW-0732">Signal</keyword>
<dbReference type="AlphaFoldDB" id="A0A9X3NKG4"/>
<dbReference type="RefSeq" id="WP_270071933.1">
    <property type="nucleotide sequence ID" value="NZ_JAJAQC010000013.1"/>
</dbReference>
<gene>
    <name evidence="2" type="ORF">LG943_09990</name>
</gene>
<protein>
    <submittedName>
        <fullName evidence="2">DUF4352 domain-containing protein</fullName>
    </submittedName>
</protein>
<sequence length="203" mass="20994">MASPLPRRALTVATCLVLLALIFVAQSLLPGETDDTEPIPFAGEVGTEVDAEQFTVTASEPRVAAAVQDDGGFGSGTPLKPHGVWVVVPARLTAQEAPLGTVEAQLVMGDGYTYSVTSWLFNGLGTGSGPTLSPGIAVGGAFVFEVPKDRLVDPVLQVSARESLDARLSARADIDLGLDKDEIAELTASPEESISIPAAAQIP</sequence>
<dbReference type="Gene3D" id="2.60.40.1240">
    <property type="match status" value="1"/>
</dbReference>
<evidence type="ECO:0000313" key="3">
    <source>
        <dbReference type="Proteomes" id="UP001140076"/>
    </source>
</evidence>
<evidence type="ECO:0000313" key="2">
    <source>
        <dbReference type="EMBL" id="MDA0564655.1"/>
    </source>
</evidence>
<organism evidence="2 3">
    <name type="scientific">Streptomonospora mangrovi</name>
    <dbReference type="NCBI Taxonomy" id="2883123"/>
    <lineage>
        <taxon>Bacteria</taxon>
        <taxon>Bacillati</taxon>
        <taxon>Actinomycetota</taxon>
        <taxon>Actinomycetes</taxon>
        <taxon>Streptosporangiales</taxon>
        <taxon>Nocardiopsidaceae</taxon>
        <taxon>Streptomonospora</taxon>
    </lineage>
</organism>